<comment type="caution">
    <text evidence="1">The sequence shown here is derived from an EMBL/GenBank/DDBJ whole genome shotgun (WGS) entry which is preliminary data.</text>
</comment>
<organism evidence="1">
    <name type="scientific">mine drainage metagenome</name>
    <dbReference type="NCBI Taxonomy" id="410659"/>
    <lineage>
        <taxon>unclassified sequences</taxon>
        <taxon>metagenomes</taxon>
        <taxon>ecological metagenomes</taxon>
    </lineage>
</organism>
<protein>
    <submittedName>
        <fullName evidence="1">Uncharacterized protein</fullName>
    </submittedName>
</protein>
<name>A0A1J5PZZ1_9ZZZZ</name>
<gene>
    <name evidence="1" type="ORF">GALL_417610</name>
</gene>
<dbReference type="AlphaFoldDB" id="A0A1J5PZZ1"/>
<reference evidence="1" key="1">
    <citation type="submission" date="2016-10" db="EMBL/GenBank/DDBJ databases">
        <title>Sequence of Gallionella enrichment culture.</title>
        <authorList>
            <person name="Poehlein A."/>
            <person name="Muehling M."/>
            <person name="Daniel R."/>
        </authorList>
    </citation>
    <scope>NUCLEOTIDE SEQUENCE</scope>
</reference>
<dbReference type="EMBL" id="MLJW01001837">
    <property type="protein sequence ID" value="OIQ76552.1"/>
    <property type="molecule type" value="Genomic_DNA"/>
</dbReference>
<sequence length="53" mass="5945">MQPKVLYQFADPKLEARSAGQKIMIRMGADNAAKVKAKLAEIRQELMARTAKQ</sequence>
<dbReference type="InterPro" id="IPR021382">
    <property type="entry name" value="DUF3014"/>
</dbReference>
<dbReference type="Pfam" id="PF11219">
    <property type="entry name" value="DUF3014"/>
    <property type="match status" value="1"/>
</dbReference>
<evidence type="ECO:0000313" key="1">
    <source>
        <dbReference type="EMBL" id="OIQ76552.1"/>
    </source>
</evidence>
<accession>A0A1J5PZZ1</accession>
<proteinExistence type="predicted"/>